<evidence type="ECO:0000313" key="1">
    <source>
        <dbReference type="EMBL" id="MBS7810515.1"/>
    </source>
</evidence>
<reference evidence="1 2" key="1">
    <citation type="submission" date="2021-05" db="EMBL/GenBank/DDBJ databases">
        <title>Roseococcus sp. XZZS9, whole genome shotgun sequencing project.</title>
        <authorList>
            <person name="Zhao G."/>
            <person name="Shen L."/>
        </authorList>
    </citation>
    <scope>NUCLEOTIDE SEQUENCE [LARGE SCALE GENOMIC DNA]</scope>
    <source>
        <strain evidence="1 2">XZZS9</strain>
    </source>
</reference>
<dbReference type="Gene3D" id="1.10.260.40">
    <property type="entry name" value="lambda repressor-like DNA-binding domains"/>
    <property type="match status" value="1"/>
</dbReference>
<dbReference type="InterPro" id="IPR010982">
    <property type="entry name" value="Lambda_DNA-bd_dom_sf"/>
</dbReference>
<evidence type="ECO:0000313" key="2">
    <source>
        <dbReference type="Proteomes" id="UP000766336"/>
    </source>
</evidence>
<gene>
    <name evidence="1" type="ORF">KHU32_06175</name>
</gene>
<dbReference type="CDD" id="cd00093">
    <property type="entry name" value="HTH_XRE"/>
    <property type="match status" value="1"/>
</dbReference>
<dbReference type="EMBL" id="JAHCDA010000001">
    <property type="protein sequence ID" value="MBS7810515.1"/>
    <property type="molecule type" value="Genomic_DNA"/>
</dbReference>
<organism evidence="1 2">
    <name type="scientific">Roseococcus pinisoli</name>
    <dbReference type="NCBI Taxonomy" id="2835040"/>
    <lineage>
        <taxon>Bacteria</taxon>
        <taxon>Pseudomonadati</taxon>
        <taxon>Pseudomonadota</taxon>
        <taxon>Alphaproteobacteria</taxon>
        <taxon>Acetobacterales</taxon>
        <taxon>Roseomonadaceae</taxon>
        <taxon>Roseococcus</taxon>
    </lineage>
</organism>
<dbReference type="Proteomes" id="UP000766336">
    <property type="component" value="Unassembled WGS sequence"/>
</dbReference>
<accession>A0ABS5QC28</accession>
<keyword evidence="2" id="KW-1185">Reference proteome</keyword>
<dbReference type="RefSeq" id="WP_213669128.1">
    <property type="nucleotide sequence ID" value="NZ_JAHCDA010000001.1"/>
</dbReference>
<name>A0ABS5QC28_9PROT</name>
<dbReference type="Pfam" id="PF13560">
    <property type="entry name" value="HTH_31"/>
    <property type="match status" value="1"/>
</dbReference>
<proteinExistence type="predicted"/>
<comment type="caution">
    <text evidence="1">The sequence shown here is derived from an EMBL/GenBank/DDBJ whole genome shotgun (WGS) entry which is preliminary data.</text>
</comment>
<dbReference type="SUPFAM" id="SSF47413">
    <property type="entry name" value="lambda repressor-like DNA-binding domains"/>
    <property type="match status" value="1"/>
</dbReference>
<protein>
    <submittedName>
        <fullName evidence="1">Helix-turn-helix domain-containing protein</fullName>
    </submittedName>
</protein>
<sequence>MTLADYLANHRETRMAFAARVGVASSTISRLCRGETAPEASLVAAIVRATGGEVLPNDLFPAAMAQISLAVAQPNEPA</sequence>
<dbReference type="InterPro" id="IPR001387">
    <property type="entry name" value="Cro/C1-type_HTH"/>
</dbReference>